<dbReference type="PANTHER" id="PTHR31157">
    <property type="entry name" value="SCP DOMAIN-CONTAINING PROTEIN"/>
    <property type="match status" value="1"/>
</dbReference>
<organism evidence="3 4">
    <name type="scientific">Rhodobacter maris</name>
    <dbReference type="NCBI Taxonomy" id="446682"/>
    <lineage>
        <taxon>Bacteria</taxon>
        <taxon>Pseudomonadati</taxon>
        <taxon>Pseudomonadota</taxon>
        <taxon>Alphaproteobacteria</taxon>
        <taxon>Rhodobacterales</taxon>
        <taxon>Rhodobacter group</taxon>
        <taxon>Rhodobacter</taxon>
    </lineage>
</organism>
<dbReference type="Proteomes" id="UP000219111">
    <property type="component" value="Unassembled WGS sequence"/>
</dbReference>
<accession>A0A285RRY8</accession>
<proteinExistence type="predicted"/>
<sequence>MIGAKYMAKYLLVAASLTLAACASGTDPQIGPDGKPLPQLYKISPRDAQEIPARVLEAVNALRGARGTAPVALNEALTAAAARHSRDMAAQNRPWHWGSDGSSPVDRARQAGYIGKLVGENISETYETETETLSAWMALADTRDVILNPSVTQMGFAWYQEPSGKIWWTMVTGD</sequence>
<dbReference type="InterPro" id="IPR014044">
    <property type="entry name" value="CAP_dom"/>
</dbReference>
<dbReference type="CDD" id="cd05379">
    <property type="entry name" value="CAP_bacterial"/>
    <property type="match status" value="1"/>
</dbReference>
<evidence type="ECO:0000313" key="4">
    <source>
        <dbReference type="Proteomes" id="UP000219111"/>
    </source>
</evidence>
<keyword evidence="1" id="KW-0732">Signal</keyword>
<dbReference type="Pfam" id="PF00188">
    <property type="entry name" value="CAP"/>
    <property type="match status" value="1"/>
</dbReference>
<dbReference type="SUPFAM" id="SSF55797">
    <property type="entry name" value="PR-1-like"/>
    <property type="match status" value="1"/>
</dbReference>
<dbReference type="EMBL" id="OBMT01000001">
    <property type="protein sequence ID" value="SOB95172.1"/>
    <property type="molecule type" value="Genomic_DNA"/>
</dbReference>
<dbReference type="InterPro" id="IPR035940">
    <property type="entry name" value="CAP_sf"/>
</dbReference>
<feature type="domain" description="SCP" evidence="2">
    <location>
        <begin position="56"/>
        <end position="170"/>
    </location>
</feature>
<protein>
    <recommendedName>
        <fullName evidence="2">SCP domain-containing protein</fullName>
    </recommendedName>
</protein>
<name>A0A285RRY8_9RHOB</name>
<gene>
    <name evidence="3" type="ORF">SAMN05877831_101827</name>
</gene>
<evidence type="ECO:0000256" key="1">
    <source>
        <dbReference type="SAM" id="SignalP"/>
    </source>
</evidence>
<dbReference type="Gene3D" id="3.40.33.10">
    <property type="entry name" value="CAP"/>
    <property type="match status" value="1"/>
</dbReference>
<reference evidence="4" key="1">
    <citation type="submission" date="2017-08" db="EMBL/GenBank/DDBJ databases">
        <authorList>
            <person name="Varghese N."/>
            <person name="Submissions S."/>
        </authorList>
    </citation>
    <scope>NUCLEOTIDE SEQUENCE [LARGE SCALE GENOMIC DNA]</scope>
    <source>
        <strain evidence="4">JA276</strain>
    </source>
</reference>
<dbReference type="PROSITE" id="PS51257">
    <property type="entry name" value="PROKAR_LIPOPROTEIN"/>
    <property type="match status" value="1"/>
</dbReference>
<keyword evidence="4" id="KW-1185">Reference proteome</keyword>
<dbReference type="AlphaFoldDB" id="A0A285RRY8"/>
<feature type="chain" id="PRO_5012718694" description="SCP domain-containing protein" evidence="1">
    <location>
        <begin position="24"/>
        <end position="174"/>
    </location>
</feature>
<dbReference type="PANTHER" id="PTHR31157:SF1">
    <property type="entry name" value="SCP DOMAIN-CONTAINING PROTEIN"/>
    <property type="match status" value="1"/>
</dbReference>
<dbReference type="RefSeq" id="WP_245860867.1">
    <property type="nucleotide sequence ID" value="NZ_OBMT01000001.1"/>
</dbReference>
<feature type="signal peptide" evidence="1">
    <location>
        <begin position="1"/>
        <end position="23"/>
    </location>
</feature>
<evidence type="ECO:0000313" key="3">
    <source>
        <dbReference type="EMBL" id="SOB95172.1"/>
    </source>
</evidence>
<evidence type="ECO:0000259" key="2">
    <source>
        <dbReference type="Pfam" id="PF00188"/>
    </source>
</evidence>